<dbReference type="KEGG" id="cko:CKO_00656"/>
<evidence type="ECO:0000313" key="1">
    <source>
        <dbReference type="EMBL" id="ABV11810.1"/>
    </source>
</evidence>
<gene>
    <name evidence="1" type="ordered locus">CKO_00656</name>
</gene>
<dbReference type="AlphaFoldDB" id="A8AE97"/>
<evidence type="ECO:0000313" key="2">
    <source>
        <dbReference type="Proteomes" id="UP000008148"/>
    </source>
</evidence>
<reference evidence="1 2" key="1">
    <citation type="submission" date="2007-08" db="EMBL/GenBank/DDBJ databases">
        <authorList>
            <consortium name="The Citrobacter koseri Genome Sequencing Project"/>
            <person name="McClelland M."/>
            <person name="Sanderson E.K."/>
            <person name="Porwollik S."/>
            <person name="Spieth J."/>
            <person name="Clifton W.S."/>
            <person name="Latreille P."/>
            <person name="Courtney L."/>
            <person name="Wang C."/>
            <person name="Pepin K."/>
            <person name="Bhonagiri V."/>
            <person name="Nash W."/>
            <person name="Johnson M."/>
            <person name="Thiruvilangam P."/>
            <person name="Wilson R."/>
        </authorList>
    </citation>
    <scope>NUCLEOTIDE SEQUENCE [LARGE SCALE GENOMIC DNA]</scope>
    <source>
        <strain evidence="2">ATCC BAA-895 / CDC 4225-83 / SGSC4696</strain>
    </source>
</reference>
<dbReference type="HOGENOM" id="CLU_3133855_0_0_6"/>
<protein>
    <submittedName>
        <fullName evidence="1">Uncharacterized protein</fullName>
    </submittedName>
</protein>
<name>A8AE97_CITK8</name>
<proteinExistence type="predicted"/>
<keyword evidence="2" id="KW-1185">Reference proteome</keyword>
<dbReference type="Proteomes" id="UP000008148">
    <property type="component" value="Chromosome"/>
</dbReference>
<organism evidence="1 2">
    <name type="scientific">Citrobacter koseri (strain ATCC BAA-895 / CDC 4225-83 / SGSC4696)</name>
    <dbReference type="NCBI Taxonomy" id="290338"/>
    <lineage>
        <taxon>Bacteria</taxon>
        <taxon>Pseudomonadati</taxon>
        <taxon>Pseudomonadota</taxon>
        <taxon>Gammaproteobacteria</taxon>
        <taxon>Enterobacterales</taxon>
        <taxon>Enterobacteriaceae</taxon>
        <taxon>Citrobacter</taxon>
    </lineage>
</organism>
<dbReference type="EMBL" id="CP000822">
    <property type="protein sequence ID" value="ABV11810.1"/>
    <property type="molecule type" value="Genomic_DNA"/>
</dbReference>
<sequence>MPDGASLIRPTDCVGRIRRYVAIRQRSAVSGQRFDRELRKGQISFHEIF</sequence>
<accession>A8AE97</accession>
<dbReference type="STRING" id="290338.CKO_00656"/>